<keyword evidence="3" id="KW-0677">Repeat</keyword>
<feature type="zinc finger region" description="C3H1-type" evidence="6">
    <location>
        <begin position="294"/>
        <end position="322"/>
    </location>
</feature>
<dbReference type="PROSITE" id="PS50089">
    <property type="entry name" value="ZF_RING_2"/>
    <property type="match status" value="1"/>
</dbReference>
<evidence type="ECO:0000256" key="6">
    <source>
        <dbReference type="PROSITE-ProRule" id="PRU00723"/>
    </source>
</evidence>
<accession>A0ABQ8FLQ6</accession>
<feature type="zinc finger region" description="C3H1-type" evidence="6">
    <location>
        <begin position="12"/>
        <end position="39"/>
    </location>
</feature>
<keyword evidence="1" id="KW-0808">Transferase</keyword>
<keyword evidence="5 6" id="KW-0862">Zinc</keyword>
<evidence type="ECO:0000313" key="10">
    <source>
        <dbReference type="Proteomes" id="UP001648503"/>
    </source>
</evidence>
<dbReference type="SMART" id="SM00184">
    <property type="entry name" value="RING"/>
    <property type="match status" value="1"/>
</dbReference>
<evidence type="ECO:0000313" key="9">
    <source>
        <dbReference type="EMBL" id="KAH6599832.1"/>
    </source>
</evidence>
<organism evidence="9 10">
    <name type="scientific">Batrachochytrium salamandrivorans</name>
    <dbReference type="NCBI Taxonomy" id="1357716"/>
    <lineage>
        <taxon>Eukaryota</taxon>
        <taxon>Fungi</taxon>
        <taxon>Fungi incertae sedis</taxon>
        <taxon>Chytridiomycota</taxon>
        <taxon>Chytridiomycota incertae sedis</taxon>
        <taxon>Chytridiomycetes</taxon>
        <taxon>Rhizophydiales</taxon>
        <taxon>Rhizophydiales incertae sedis</taxon>
        <taxon>Batrachochytrium</taxon>
    </lineage>
</organism>
<keyword evidence="4 6" id="KW-0863">Zinc-finger</keyword>
<evidence type="ECO:0008006" key="11">
    <source>
        <dbReference type="Google" id="ProtNLM"/>
    </source>
</evidence>
<dbReference type="PROSITE" id="PS00518">
    <property type="entry name" value="ZF_RING_1"/>
    <property type="match status" value="1"/>
</dbReference>
<dbReference type="Gene3D" id="4.10.1000.10">
    <property type="entry name" value="Zinc finger, CCCH-type"/>
    <property type="match status" value="1"/>
</dbReference>
<feature type="zinc finger region" description="C3H1-type" evidence="6">
    <location>
        <begin position="145"/>
        <end position="172"/>
    </location>
</feature>
<evidence type="ECO:0000256" key="5">
    <source>
        <dbReference type="ARBA" id="ARBA00022833"/>
    </source>
</evidence>
<comment type="caution">
    <text evidence="9">The sequence shown here is derived from an EMBL/GenBank/DDBJ whole genome shotgun (WGS) entry which is preliminary data.</text>
</comment>
<dbReference type="SUPFAM" id="SSF57850">
    <property type="entry name" value="RING/U-box"/>
    <property type="match status" value="1"/>
</dbReference>
<dbReference type="InterPro" id="IPR000571">
    <property type="entry name" value="Znf_CCCH"/>
</dbReference>
<evidence type="ECO:0000259" key="8">
    <source>
        <dbReference type="PROSITE" id="PS50103"/>
    </source>
</evidence>
<dbReference type="PROSITE" id="PS50103">
    <property type="entry name" value="ZF_C3H1"/>
    <property type="match status" value="4"/>
</dbReference>
<dbReference type="PANTHER" id="PTHR11224:SF10">
    <property type="entry name" value="IP09428P-RELATED"/>
    <property type="match status" value="1"/>
</dbReference>
<evidence type="ECO:0000256" key="2">
    <source>
        <dbReference type="ARBA" id="ARBA00022723"/>
    </source>
</evidence>
<dbReference type="Gene3D" id="3.30.40.10">
    <property type="entry name" value="Zinc/RING finger domain, C3HC4 (zinc finger)"/>
    <property type="match status" value="1"/>
</dbReference>
<dbReference type="InterPro" id="IPR041367">
    <property type="entry name" value="Znf-CCCH_4"/>
</dbReference>
<dbReference type="InterPro" id="IPR013083">
    <property type="entry name" value="Znf_RING/FYVE/PHD"/>
</dbReference>
<gene>
    <name evidence="9" type="ORF">BASA50_002763</name>
</gene>
<dbReference type="SUPFAM" id="SSF90229">
    <property type="entry name" value="CCCH zinc finger"/>
    <property type="match status" value="1"/>
</dbReference>
<dbReference type="EMBL" id="JAFCIX010000059">
    <property type="protein sequence ID" value="KAH6599832.1"/>
    <property type="molecule type" value="Genomic_DNA"/>
</dbReference>
<dbReference type="Proteomes" id="UP001648503">
    <property type="component" value="Unassembled WGS sequence"/>
</dbReference>
<dbReference type="Pfam" id="PF18044">
    <property type="entry name" value="zf-CCCH_4"/>
    <property type="match status" value="1"/>
</dbReference>
<evidence type="ECO:0000256" key="3">
    <source>
        <dbReference type="ARBA" id="ARBA00022737"/>
    </source>
</evidence>
<protein>
    <recommendedName>
        <fullName evidence="11">RING-type E3 ubiquitin transferase</fullName>
    </recommendedName>
</protein>
<dbReference type="Pfam" id="PF13639">
    <property type="entry name" value="zf-RING_2"/>
    <property type="match status" value="1"/>
</dbReference>
<dbReference type="InterPro" id="IPR001841">
    <property type="entry name" value="Znf_RING"/>
</dbReference>
<evidence type="ECO:0000256" key="1">
    <source>
        <dbReference type="ARBA" id="ARBA00022679"/>
    </source>
</evidence>
<dbReference type="Pfam" id="PF14608">
    <property type="entry name" value="zf-CCCH_2"/>
    <property type="match status" value="2"/>
</dbReference>
<feature type="domain" description="C3H1-type" evidence="8">
    <location>
        <begin position="145"/>
        <end position="172"/>
    </location>
</feature>
<proteinExistence type="predicted"/>
<reference evidence="9 10" key="1">
    <citation type="submission" date="2021-02" db="EMBL/GenBank/DDBJ databases">
        <title>Variation within the Batrachochytrium salamandrivorans European outbreak.</title>
        <authorList>
            <person name="Kelly M."/>
            <person name="Pasmans F."/>
            <person name="Shea T.P."/>
            <person name="Munoz J.F."/>
            <person name="Carranza S."/>
            <person name="Cuomo C.A."/>
            <person name="Martel A."/>
        </authorList>
    </citation>
    <scope>NUCLEOTIDE SEQUENCE [LARGE SCALE GENOMIC DNA]</scope>
    <source>
        <strain evidence="9 10">AMFP18/2</strain>
    </source>
</reference>
<dbReference type="InterPro" id="IPR017907">
    <property type="entry name" value="Znf_RING_CS"/>
</dbReference>
<feature type="domain" description="RING-type" evidence="7">
    <location>
        <begin position="216"/>
        <end position="264"/>
    </location>
</feature>
<name>A0ABQ8FLQ6_9FUNG</name>
<sequence>MSQRPATGSASSSKTLPCRFYALASCTKGKDCPYLHNSNTRATTVCSFFLAGNCHYGDRCVLSHVKPSTPTKPTAIKAKAAPTAAVSRSAVSPKLPLPDTSSATSATLHTEGRSYSCMAQTAVTPLPSDLVHSQLRSTCYLQTLNDRAPMCPFALNGACKFGIKCRYTHGMECPECKKYCLHPADPDSVHDAHIESCKASHEAETTDFQDGNTKECVVCMEKVAEKSNPRFGLLVCEHCVCLECIRTWRTKETMGTAKTCPICRAVTYLVVPSSVWPTDSSSKEQIVQNYRTHLRQIDCKHFNYGEGTCPFSTSCLYRHADRIGAEIQSRPRFLMCADDADEGTAHALKQVHLFDFLEQYDQQRSGTGS</sequence>
<keyword evidence="10" id="KW-1185">Reference proteome</keyword>
<dbReference type="InterPro" id="IPR036855">
    <property type="entry name" value="Znf_CCCH_sf"/>
</dbReference>
<dbReference type="InterPro" id="IPR045072">
    <property type="entry name" value="MKRN-like"/>
</dbReference>
<keyword evidence="2 6" id="KW-0479">Metal-binding</keyword>
<evidence type="ECO:0000259" key="7">
    <source>
        <dbReference type="PROSITE" id="PS50089"/>
    </source>
</evidence>
<feature type="domain" description="C3H1-type" evidence="8">
    <location>
        <begin position="294"/>
        <end position="322"/>
    </location>
</feature>
<dbReference type="Gene3D" id="2.30.30.1190">
    <property type="match status" value="1"/>
</dbReference>
<feature type="domain" description="C3H1-type" evidence="8">
    <location>
        <begin position="40"/>
        <end position="67"/>
    </location>
</feature>
<evidence type="ECO:0000256" key="4">
    <source>
        <dbReference type="ARBA" id="ARBA00022771"/>
    </source>
</evidence>
<feature type="domain" description="C3H1-type" evidence="8">
    <location>
        <begin position="12"/>
        <end position="39"/>
    </location>
</feature>
<dbReference type="Pfam" id="PF00642">
    <property type="entry name" value="zf-CCCH"/>
    <property type="match status" value="1"/>
</dbReference>
<dbReference type="SMART" id="SM00356">
    <property type="entry name" value="ZnF_C3H1"/>
    <property type="match status" value="4"/>
</dbReference>
<dbReference type="PANTHER" id="PTHR11224">
    <property type="entry name" value="MAKORIN-RELATED"/>
    <property type="match status" value="1"/>
</dbReference>
<feature type="zinc finger region" description="C3H1-type" evidence="6">
    <location>
        <begin position="40"/>
        <end position="67"/>
    </location>
</feature>